<name>A0A8J6T9H9_9DELT</name>
<organism evidence="2 3">
    <name type="scientific">Candidatus Desulfacyla euxinica</name>
    <dbReference type="NCBI Taxonomy" id="2841693"/>
    <lineage>
        <taxon>Bacteria</taxon>
        <taxon>Deltaproteobacteria</taxon>
        <taxon>Candidatus Desulfacyla</taxon>
    </lineage>
</organism>
<dbReference type="CDD" id="cd16148">
    <property type="entry name" value="sulfatase_like"/>
    <property type="match status" value="1"/>
</dbReference>
<dbReference type="Gene3D" id="3.40.720.10">
    <property type="entry name" value="Alkaline Phosphatase, subunit A"/>
    <property type="match status" value="1"/>
</dbReference>
<accession>A0A8J6T9H9</accession>
<dbReference type="InterPro" id="IPR017850">
    <property type="entry name" value="Alkaline_phosphatase_core_sf"/>
</dbReference>
<dbReference type="InterPro" id="IPR000917">
    <property type="entry name" value="Sulfatase_N"/>
</dbReference>
<dbReference type="PANTHER" id="PTHR43751">
    <property type="entry name" value="SULFATASE"/>
    <property type="match status" value="1"/>
</dbReference>
<feature type="non-terminal residue" evidence="2">
    <location>
        <position position="1"/>
    </location>
</feature>
<protein>
    <submittedName>
        <fullName evidence="2">Sulfatase</fullName>
    </submittedName>
</protein>
<evidence type="ECO:0000259" key="1">
    <source>
        <dbReference type="Pfam" id="PF00884"/>
    </source>
</evidence>
<dbReference type="PANTHER" id="PTHR43751:SF3">
    <property type="entry name" value="SULFATASE N-TERMINAL DOMAIN-CONTAINING PROTEIN"/>
    <property type="match status" value="1"/>
</dbReference>
<dbReference type="InterPro" id="IPR052701">
    <property type="entry name" value="GAG_Ulvan_Degrading_Sulfatases"/>
</dbReference>
<comment type="caution">
    <text evidence="2">The sequence shown here is derived from an EMBL/GenBank/DDBJ whole genome shotgun (WGS) entry which is preliminary data.</text>
</comment>
<dbReference type="Proteomes" id="UP000650524">
    <property type="component" value="Unassembled WGS sequence"/>
</dbReference>
<reference evidence="2 3" key="1">
    <citation type="submission" date="2020-08" db="EMBL/GenBank/DDBJ databases">
        <title>Bridging the membrane lipid divide: bacteria of the FCB group superphylum have the potential to synthesize archaeal ether lipids.</title>
        <authorList>
            <person name="Villanueva L."/>
            <person name="Von Meijenfeldt F.A.B."/>
            <person name="Westbye A.B."/>
            <person name="Yadav S."/>
            <person name="Hopmans E.C."/>
            <person name="Dutilh B.E."/>
            <person name="Sinninghe Damste J.S."/>
        </authorList>
    </citation>
    <scope>NUCLEOTIDE SEQUENCE [LARGE SCALE GENOMIC DNA]</scope>
    <source>
        <strain evidence="2">NIOZ-UU27</strain>
    </source>
</reference>
<dbReference type="Pfam" id="PF00884">
    <property type="entry name" value="Sulfatase"/>
    <property type="match status" value="1"/>
</dbReference>
<sequence length="706" mass="80602">ATEKSDANQRAFTHKGLIREVDNAEKLYATKRVDLERGDLLLKGWSGFEKTHRWAEGLESEFFFIADAKRKSTIRFKCGPMAYDKNVRQKIRVYLNSQFVEEIALSSGRDEYEVSLPSDSLKDGRNIITFKYSYAKKPCEIGDSKDCRNLSVLFERIEFDLAGSSDAQIELSDDIIRQPPNTHLDYYGKIPKESALCFNFDVKDENLCGVVKLISDESVPEIFRIDSSGFKEIGLSGLSNKIVKLSFLTKQKEKRIATSGMSGKQYGEWKNISIVSTGKKKTPTLKKWDFPGRYDIIYIVLDAFHARHSSLYGYHRKTTPFLDKLAEESVVFEEMFANAPYTLASTGTLFTSKYSYEHGLINNESRLNPLVPTINELFSDAGVSTYLIAGHPYFKETWGLSRGFSKIFDQPGSSSDVGTVINAIRQIYNSDSNERKFIYVHLMPPHSPYFPPKKYRIFMDPPDGRIEPTSENLDRIESGKLKLNDEQLRYFVALYDANILMADQIVKGIFDYLRKSKILEQSIFILTSDHGEAFMQHGKIQHNTTVFDEMIHVPFIVRFPKELRLFPIRINHVSSLIDIAPTLSDIFGIPCQGMFSGVSLIPFILGSDPLDDYIYAETLLTNARTIRDATYKYMESPEGQMLFKISEDSSESRNLIDELPVIAGYYRQLMRSHKGERPAESPANRVDMNKLSDETIRKLKELGYVK</sequence>
<dbReference type="Gene3D" id="2.60.120.260">
    <property type="entry name" value="Galactose-binding domain-like"/>
    <property type="match status" value="1"/>
</dbReference>
<dbReference type="SUPFAM" id="SSF53649">
    <property type="entry name" value="Alkaline phosphatase-like"/>
    <property type="match status" value="1"/>
</dbReference>
<evidence type="ECO:0000313" key="2">
    <source>
        <dbReference type="EMBL" id="MBC8178251.1"/>
    </source>
</evidence>
<evidence type="ECO:0000313" key="3">
    <source>
        <dbReference type="Proteomes" id="UP000650524"/>
    </source>
</evidence>
<dbReference type="AlphaFoldDB" id="A0A8J6T9H9"/>
<gene>
    <name evidence="2" type="ORF">H8E19_12675</name>
</gene>
<feature type="domain" description="Sulfatase N-terminal" evidence="1">
    <location>
        <begin position="295"/>
        <end position="589"/>
    </location>
</feature>
<dbReference type="EMBL" id="JACNJD010000267">
    <property type="protein sequence ID" value="MBC8178251.1"/>
    <property type="molecule type" value="Genomic_DNA"/>
</dbReference>
<proteinExistence type="predicted"/>